<dbReference type="OrthoDB" id="4158087at2759"/>
<organism evidence="1 2">
    <name type="scientific">Penicillium cataractarum</name>
    <dbReference type="NCBI Taxonomy" id="2100454"/>
    <lineage>
        <taxon>Eukaryota</taxon>
        <taxon>Fungi</taxon>
        <taxon>Dikarya</taxon>
        <taxon>Ascomycota</taxon>
        <taxon>Pezizomycotina</taxon>
        <taxon>Eurotiomycetes</taxon>
        <taxon>Eurotiomycetidae</taxon>
        <taxon>Eurotiales</taxon>
        <taxon>Aspergillaceae</taxon>
        <taxon>Penicillium</taxon>
    </lineage>
</organism>
<dbReference type="PANTHER" id="PTHR37540">
    <property type="entry name" value="TRANSCRIPTION FACTOR (ACR-2), PUTATIVE-RELATED-RELATED"/>
    <property type="match status" value="1"/>
</dbReference>
<dbReference type="Pfam" id="PF11951">
    <property type="entry name" value="Fungal_trans_2"/>
    <property type="match status" value="1"/>
</dbReference>
<name>A0A9W9VUI0_9EURO</name>
<sequence>MTLIFNVSIAEKDASTRDCRLIHCEPAGKPVLFIDGLNKPEANKRKQIRKYVMLGKNRGKTRKPQPVSPDESHTGLVHSDLVVEMHYPAVPNKVGDELSFTRFAAPVAPQLMRDILKFSLMAKKVMYPLEPCIEFHRKDRIDTFYFELMTYDATYLHAVAFSCQAFFNRASSRETAELTRRSVFHHSAALKQLRERLSNQGEQIKFSDSTILVILSLAMQAHLTDDFDTAKQHMEGLRRIVDMRGGLGAFGYNSKLTMEMLKCDLGIALFNGSEPFFFRDPSLEPMIPYELGSFTVQPSDIHQSESWTPAQWNLNADLIRAWTVMERFCSTINSAINRNRRLQKEILLNTMASVMYRLLDMKDFDPNSLNEAICLGLLAFTSHTFLQFQNMKPPQAEFPRKYRDCLQTIECSATTASAMLWLLTIGAIAVFTPTDDSWLKPLLRDQMRHCRFSGWDDLENHLTKFLWIKLLHDGPGERVFNTVALEP</sequence>
<accession>A0A9W9VUI0</accession>
<comment type="caution">
    <text evidence="1">The sequence shown here is derived from an EMBL/GenBank/DDBJ whole genome shotgun (WGS) entry which is preliminary data.</text>
</comment>
<dbReference type="GeneID" id="81432772"/>
<dbReference type="EMBL" id="JAPZBS010000001">
    <property type="protein sequence ID" value="KAJ5389596.1"/>
    <property type="molecule type" value="Genomic_DNA"/>
</dbReference>
<dbReference type="AlphaFoldDB" id="A0A9W9VUI0"/>
<gene>
    <name evidence="1" type="ORF">N7496_000664</name>
</gene>
<keyword evidence="2" id="KW-1185">Reference proteome</keyword>
<dbReference type="PANTHER" id="PTHR37540:SF9">
    <property type="entry name" value="ZN(2)-C6 FUNGAL-TYPE DOMAIN-CONTAINING PROTEIN"/>
    <property type="match status" value="1"/>
</dbReference>
<dbReference type="InterPro" id="IPR021858">
    <property type="entry name" value="Fun_TF"/>
</dbReference>
<proteinExistence type="predicted"/>
<protein>
    <recommendedName>
        <fullName evidence="3">Transcription factor domain-containing protein</fullName>
    </recommendedName>
</protein>
<evidence type="ECO:0000313" key="2">
    <source>
        <dbReference type="Proteomes" id="UP001147782"/>
    </source>
</evidence>
<reference evidence="1" key="1">
    <citation type="submission" date="2022-11" db="EMBL/GenBank/DDBJ databases">
        <authorList>
            <person name="Petersen C."/>
        </authorList>
    </citation>
    <scope>NUCLEOTIDE SEQUENCE</scope>
    <source>
        <strain evidence="1">IBT 29864</strain>
    </source>
</reference>
<evidence type="ECO:0000313" key="1">
    <source>
        <dbReference type="EMBL" id="KAJ5389596.1"/>
    </source>
</evidence>
<dbReference type="RefSeq" id="XP_056560324.1">
    <property type="nucleotide sequence ID" value="XM_056693595.1"/>
</dbReference>
<evidence type="ECO:0008006" key="3">
    <source>
        <dbReference type="Google" id="ProtNLM"/>
    </source>
</evidence>
<dbReference type="Proteomes" id="UP001147782">
    <property type="component" value="Unassembled WGS sequence"/>
</dbReference>
<reference evidence="1" key="2">
    <citation type="journal article" date="2023" name="IMA Fungus">
        <title>Comparative genomic study of the Penicillium genus elucidates a diverse pangenome and 15 lateral gene transfer events.</title>
        <authorList>
            <person name="Petersen C."/>
            <person name="Sorensen T."/>
            <person name="Nielsen M.R."/>
            <person name="Sondergaard T.E."/>
            <person name="Sorensen J.L."/>
            <person name="Fitzpatrick D.A."/>
            <person name="Frisvad J.C."/>
            <person name="Nielsen K.L."/>
        </authorList>
    </citation>
    <scope>NUCLEOTIDE SEQUENCE</scope>
    <source>
        <strain evidence="1">IBT 29864</strain>
    </source>
</reference>